<dbReference type="RefSeq" id="WP_379765795.1">
    <property type="nucleotide sequence ID" value="NZ_JBHSCL010000009.1"/>
</dbReference>
<comment type="caution">
    <text evidence="2">The sequence shown here is derived from an EMBL/GenBank/DDBJ whole genome shotgun (WGS) entry which is preliminary data.</text>
</comment>
<sequence>MKTLLLLLGCISATYGFQPKDSTDMDQIKAYKTSDFEPTGDGKSSNWNKAKWVTIAQRSHMDTPLQTKVKVLYSETGIYFLFHCEDPKLNASITEDGAHLWLEDVVEVFIWPDTTKEIYFEYELSPLNHELPLMVMNFDGKPHRWQAWYHEDDRNIVHGTSVQGGEKESNANIESWMGEFFIPYALLSPMIQAPPNSGTQWRTNFNRMDYLDEKEIYWSWQDLPGSFHEIRRFGTLLFK</sequence>
<dbReference type="EMBL" id="JBHSCL010000009">
    <property type="protein sequence ID" value="MFC4221294.1"/>
    <property type="molecule type" value="Genomic_DNA"/>
</dbReference>
<dbReference type="Pfam" id="PF06452">
    <property type="entry name" value="CBM9_1"/>
    <property type="match status" value="1"/>
</dbReference>
<gene>
    <name evidence="2" type="ORF">ACFOWS_14170</name>
</gene>
<proteinExistence type="predicted"/>
<accession>A0ABV8PM63</accession>
<dbReference type="InterPro" id="IPR010502">
    <property type="entry name" value="Carb-bd_dom_fam9"/>
</dbReference>
<feature type="domain" description="Carbohydrate-binding" evidence="1">
    <location>
        <begin position="45"/>
        <end position="123"/>
    </location>
</feature>
<evidence type="ECO:0000313" key="2">
    <source>
        <dbReference type="EMBL" id="MFC4221294.1"/>
    </source>
</evidence>
<reference evidence="3" key="1">
    <citation type="journal article" date="2019" name="Int. J. Syst. Evol. Microbiol.">
        <title>The Global Catalogue of Microorganisms (GCM) 10K type strain sequencing project: providing services to taxonomists for standard genome sequencing and annotation.</title>
        <authorList>
            <consortium name="The Broad Institute Genomics Platform"/>
            <consortium name="The Broad Institute Genome Sequencing Center for Infectious Disease"/>
            <person name="Wu L."/>
            <person name="Ma J."/>
        </authorList>
    </citation>
    <scope>NUCLEOTIDE SEQUENCE [LARGE SCALE GENOMIC DNA]</scope>
    <source>
        <strain evidence="3">CGMCC 1.15774</strain>
    </source>
</reference>
<protein>
    <submittedName>
        <fullName evidence="2">Carbohydrate-binding family 9-like protein</fullName>
    </submittedName>
</protein>
<name>A0ABV8PM63_9FLAO</name>
<organism evidence="2 3">
    <name type="scientific">Flagellimonas marina</name>
    <dbReference type="NCBI Taxonomy" id="1775168"/>
    <lineage>
        <taxon>Bacteria</taxon>
        <taxon>Pseudomonadati</taxon>
        <taxon>Bacteroidota</taxon>
        <taxon>Flavobacteriia</taxon>
        <taxon>Flavobacteriales</taxon>
        <taxon>Flavobacteriaceae</taxon>
        <taxon>Flagellimonas</taxon>
    </lineage>
</organism>
<evidence type="ECO:0000259" key="1">
    <source>
        <dbReference type="Pfam" id="PF06452"/>
    </source>
</evidence>
<dbReference type="Gene3D" id="2.60.40.1190">
    <property type="match status" value="1"/>
</dbReference>
<keyword evidence="3" id="KW-1185">Reference proteome</keyword>
<dbReference type="Proteomes" id="UP001595841">
    <property type="component" value="Unassembled WGS sequence"/>
</dbReference>
<dbReference type="CDD" id="cd09620">
    <property type="entry name" value="CBM9_like_3"/>
    <property type="match status" value="1"/>
</dbReference>
<evidence type="ECO:0000313" key="3">
    <source>
        <dbReference type="Proteomes" id="UP001595841"/>
    </source>
</evidence>
<dbReference type="SUPFAM" id="SSF49344">
    <property type="entry name" value="CBD9-like"/>
    <property type="match status" value="1"/>
</dbReference>